<evidence type="ECO:0000313" key="1">
    <source>
        <dbReference type="EMBL" id="MPM50064.1"/>
    </source>
</evidence>
<gene>
    <name evidence="1" type="ORF">SDC9_96798</name>
</gene>
<dbReference type="SUPFAM" id="SSF89372">
    <property type="entry name" value="Fucose-specific lectin"/>
    <property type="match status" value="1"/>
</dbReference>
<organism evidence="1">
    <name type="scientific">bioreactor metagenome</name>
    <dbReference type="NCBI Taxonomy" id="1076179"/>
    <lineage>
        <taxon>unclassified sequences</taxon>
        <taxon>metagenomes</taxon>
        <taxon>ecological metagenomes</taxon>
    </lineage>
</organism>
<dbReference type="Gene3D" id="2.120.10.70">
    <property type="entry name" value="Fucose-specific lectin"/>
    <property type="match status" value="2"/>
</dbReference>
<dbReference type="EMBL" id="VSSQ01012798">
    <property type="protein sequence ID" value="MPM50064.1"/>
    <property type="molecule type" value="Genomic_DNA"/>
</dbReference>
<dbReference type="AlphaFoldDB" id="A0A645AK66"/>
<proteinExistence type="predicted"/>
<reference evidence="1" key="1">
    <citation type="submission" date="2019-08" db="EMBL/GenBank/DDBJ databases">
        <authorList>
            <person name="Kucharzyk K."/>
            <person name="Murdoch R.W."/>
            <person name="Higgins S."/>
            <person name="Loffler F."/>
        </authorList>
    </citation>
    <scope>NUCLEOTIDE SEQUENCE</scope>
</reference>
<protein>
    <submittedName>
        <fullName evidence="1">Uncharacterized protein</fullName>
    </submittedName>
</protein>
<name>A0A645AK66_9ZZZZ</name>
<accession>A0A645AK66</accession>
<comment type="caution">
    <text evidence="1">The sequence shown here is derived from an EMBL/GenBank/DDBJ whole genome shotgun (WGS) entry which is preliminary data.</text>
</comment>
<sequence length="361" mass="39813">MTWFSNDLTQRTGAPPAIYNPSAYAFVEQWTQHIVYQGFGNGAGDGHVHELWWDDHWHHNDLTAQAGATPIDGVPSGYVYPDEPGGWTQHVVYQGIRSGGGPDGAVHEIWWDADDKHHHQLTDGSPPLVDTPFGYAFERGQHVVFRADRTLRYLDFEEDFGWTESDLTPYMAGTLPAMPPTAYGFTSQQTHHVLYAGSDGHVHELWKGPSGGFHHHDLTLATGSTVRATGRPVGFANDPGSGQVVSFAASDGHLHQFVWDGTWHEHDLTATVGGVPPSGSATPTGYLYPAEGTLHVNYIGVDSHIHEYWQDNAGWHPSDLTTRTGVLVGRSDPAAYVMPDGTQHVVFVDDNRHIIELYWLP</sequence>